<dbReference type="Pfam" id="PF13749">
    <property type="entry name" value="HATPase_c_4"/>
    <property type="match status" value="1"/>
</dbReference>
<evidence type="ECO:0000259" key="1">
    <source>
        <dbReference type="Pfam" id="PF04326"/>
    </source>
</evidence>
<dbReference type="InterPro" id="IPR007421">
    <property type="entry name" value="Schlafen_AlbA_2_dom"/>
</dbReference>
<dbReference type="AlphaFoldDB" id="A0A367FYH7"/>
<protein>
    <submittedName>
        <fullName evidence="2">AAA family ATPase</fullName>
    </submittedName>
</protein>
<sequence>MMIDRWIAEATECDFKVALEVKKPKSWLKSVSAFANGIGGTLFFGIDNDRNVVGLADAQTDAEAISRLIKERITPYPSFVLAPEREDGKDILVLSVFAGRSTPYYYKADGVMEAYIRIGNESVIAPSYALNQLILKGMHRTYDELVSEYDFKDYAFSKLRERYKAWTGNSMEEKLFDSFDMRDEHGKLTNAGALLADDSPIRHSRLFCTRWNGLDKSGGMVDALDSAEYSGSLIILLNEGVSFVKRNMKTRWKKTADSRVEMPDYCERSVFEALVNALIHRDYLILGSEVHIDIYDDRLTIYSPGGMADGTRIQERDLTSISSTRRNPVLADIFGRLGYMERQGSGFKKITETYRAAHNYRDELEPKFYSDASSFQVTLYNLNYGTVATANRVTIEDENVAIEVAIDRLNASQGTIAKAKAVFANMGIDGVFGRSDIAAITKDSVTAAGNLITKLKNADLIEPVSGFGKGKYKFIAPKE</sequence>
<proteinExistence type="predicted"/>
<gene>
    <name evidence="2" type="ORF">C7J97_13410</name>
</gene>
<feature type="domain" description="Schlafen AlbA-2" evidence="1">
    <location>
        <begin position="9"/>
        <end position="123"/>
    </location>
</feature>
<dbReference type="EMBL" id="PXUP01000027">
    <property type="protein sequence ID" value="RCH42784.1"/>
    <property type="molecule type" value="Genomic_DNA"/>
</dbReference>
<dbReference type="RefSeq" id="WP_113993250.1">
    <property type="nucleotide sequence ID" value="NZ_JAWHPP010000024.1"/>
</dbReference>
<dbReference type="Gene3D" id="3.30.565.60">
    <property type="match status" value="1"/>
</dbReference>
<dbReference type="Proteomes" id="UP000252378">
    <property type="component" value="Unassembled WGS sequence"/>
</dbReference>
<accession>A0A367FYH7</accession>
<dbReference type="Gene3D" id="3.30.950.30">
    <property type="entry name" value="Schlafen, AAA domain"/>
    <property type="match status" value="1"/>
</dbReference>
<dbReference type="PANTHER" id="PTHR30595">
    <property type="entry name" value="GLPR-RELATED TRANSCRIPTIONAL REPRESSOR"/>
    <property type="match status" value="1"/>
</dbReference>
<organism evidence="2 3">
    <name type="scientific">Faecalibacterium prausnitzii</name>
    <dbReference type="NCBI Taxonomy" id="853"/>
    <lineage>
        <taxon>Bacteria</taxon>
        <taxon>Bacillati</taxon>
        <taxon>Bacillota</taxon>
        <taxon>Clostridia</taxon>
        <taxon>Eubacteriales</taxon>
        <taxon>Oscillospiraceae</taxon>
        <taxon>Faecalibacterium</taxon>
    </lineage>
</organism>
<evidence type="ECO:0000313" key="3">
    <source>
        <dbReference type="Proteomes" id="UP000252378"/>
    </source>
</evidence>
<dbReference type="InterPro" id="IPR038461">
    <property type="entry name" value="Schlafen_AlbA_2_dom_sf"/>
</dbReference>
<comment type="caution">
    <text evidence="2">The sequence shown here is derived from an EMBL/GenBank/DDBJ whole genome shotgun (WGS) entry which is preliminary data.</text>
</comment>
<dbReference type="Pfam" id="PF04326">
    <property type="entry name" value="SLFN_AlbA_2"/>
    <property type="match status" value="1"/>
</dbReference>
<dbReference type="PANTHER" id="PTHR30595:SF6">
    <property type="entry name" value="SCHLAFEN ALBA-2 DOMAIN-CONTAINING PROTEIN"/>
    <property type="match status" value="1"/>
</dbReference>
<name>A0A367FYH7_9FIRM</name>
<evidence type="ECO:0000313" key="2">
    <source>
        <dbReference type="EMBL" id="RCH42784.1"/>
    </source>
</evidence>
<dbReference type="InterPro" id="IPR038475">
    <property type="entry name" value="RecG_C_sf"/>
</dbReference>
<reference evidence="2 3" key="1">
    <citation type="submission" date="2018-03" db="EMBL/GenBank/DDBJ databases">
        <title>Complete genome sequencing of Faecalibacterium prausnitzii strains isolated from the human gut.</title>
        <authorList>
            <person name="Fitzgerald B.C."/>
            <person name="Shkoporov A.N."/>
            <person name="Ross P.R."/>
            <person name="Hill C."/>
        </authorList>
    </citation>
    <scope>NUCLEOTIDE SEQUENCE [LARGE SCALE GENOMIC DNA]</scope>
    <source>
        <strain evidence="2 3">ATCC 27768</strain>
    </source>
</reference>